<dbReference type="EMBL" id="LVLJ01002502">
    <property type="protein sequence ID" value="OAE24676.1"/>
    <property type="molecule type" value="Genomic_DNA"/>
</dbReference>
<proteinExistence type="predicted"/>
<dbReference type="PANTHER" id="PTHR24559">
    <property type="entry name" value="TRANSPOSON TY3-I GAG-POL POLYPROTEIN"/>
    <property type="match status" value="1"/>
</dbReference>
<feature type="region of interest" description="Disordered" evidence="1">
    <location>
        <begin position="411"/>
        <end position="432"/>
    </location>
</feature>
<dbReference type="CDD" id="cd01647">
    <property type="entry name" value="RT_LTR"/>
    <property type="match status" value="1"/>
</dbReference>
<protein>
    <recommendedName>
        <fullName evidence="2">Reverse transcriptase domain-containing protein</fullName>
    </recommendedName>
</protein>
<gene>
    <name evidence="3" type="ORF">AXG93_4040s1030</name>
</gene>
<evidence type="ECO:0000313" key="4">
    <source>
        <dbReference type="Proteomes" id="UP000077202"/>
    </source>
</evidence>
<accession>A0A176VXQ4</accession>
<dbReference type="Pfam" id="PF00078">
    <property type="entry name" value="RVT_1"/>
    <property type="match status" value="1"/>
</dbReference>
<organism evidence="3 4">
    <name type="scientific">Marchantia polymorpha subsp. ruderalis</name>
    <dbReference type="NCBI Taxonomy" id="1480154"/>
    <lineage>
        <taxon>Eukaryota</taxon>
        <taxon>Viridiplantae</taxon>
        <taxon>Streptophyta</taxon>
        <taxon>Embryophyta</taxon>
        <taxon>Marchantiophyta</taxon>
        <taxon>Marchantiopsida</taxon>
        <taxon>Marchantiidae</taxon>
        <taxon>Marchantiales</taxon>
        <taxon>Marchantiaceae</taxon>
        <taxon>Marchantia</taxon>
    </lineage>
</organism>
<dbReference type="InterPro" id="IPR000477">
    <property type="entry name" value="RT_dom"/>
</dbReference>
<dbReference type="SUPFAM" id="SSF56672">
    <property type="entry name" value="DNA/RNA polymerases"/>
    <property type="match status" value="1"/>
</dbReference>
<sequence length="432" mass="49885">MKGIPARYGEHRIDLLDEAVPIRQRQYRLNPKYSLLVKEEIDKYLSAGIIYPVLSSEWVSPIVIVPKKLTGKIRVCQDFRKLNAATRKDHHPLPFTDAILDHVAGHECYSFLDGFSGYNQVSIREQDKDKTTFTTDWGTYAYHKMPFGLCNAPATFQRMMTNIFQEQLRKFLEIFIDDFCVFGKRSEHLSHLKQTFDKCRESSLSLHPEKCFFFMTSGILLGHRVSSDGIAVDIEKVKVILELEPPTNLRELRAFLGHVGYYRRFIHMYAILAADLTKLLKKDEPYAWGAKQQSASGTKDSRMGLSFPRLRRHLGIRHRCRSKSEGRQQKGLPDLFCEPSAVASRKEVYHDGERGIGNGVFLHVRLAKTNGSTKFQVQLTLQHEDMGPTKSYARHNPANFRRWESSSAYRQRRLPPRLYRQSRSTTKGPPYQ</sequence>
<comment type="caution">
    <text evidence="3">The sequence shown here is derived from an EMBL/GenBank/DDBJ whole genome shotgun (WGS) entry which is preliminary data.</text>
</comment>
<evidence type="ECO:0000256" key="1">
    <source>
        <dbReference type="SAM" id="MobiDB-lite"/>
    </source>
</evidence>
<dbReference type="InterPro" id="IPR053134">
    <property type="entry name" value="RNA-dir_DNA_polymerase"/>
</dbReference>
<dbReference type="Gene3D" id="3.10.10.10">
    <property type="entry name" value="HIV Type 1 Reverse Transcriptase, subunit A, domain 1"/>
    <property type="match status" value="1"/>
</dbReference>
<dbReference type="Proteomes" id="UP000077202">
    <property type="component" value="Unassembled WGS sequence"/>
</dbReference>
<evidence type="ECO:0000259" key="2">
    <source>
        <dbReference type="Pfam" id="PF00078"/>
    </source>
</evidence>
<dbReference type="InterPro" id="IPR043128">
    <property type="entry name" value="Rev_trsase/Diguanyl_cyclase"/>
</dbReference>
<name>A0A176VXQ4_MARPO</name>
<dbReference type="AlphaFoldDB" id="A0A176VXQ4"/>
<dbReference type="InterPro" id="IPR043502">
    <property type="entry name" value="DNA/RNA_pol_sf"/>
</dbReference>
<keyword evidence="4" id="KW-1185">Reference proteome</keyword>
<dbReference type="PANTHER" id="PTHR24559:SF444">
    <property type="entry name" value="REVERSE TRANSCRIPTASE DOMAIN-CONTAINING PROTEIN"/>
    <property type="match status" value="1"/>
</dbReference>
<feature type="domain" description="Reverse transcriptase" evidence="2">
    <location>
        <begin position="65"/>
        <end position="224"/>
    </location>
</feature>
<dbReference type="Gene3D" id="3.30.70.270">
    <property type="match status" value="2"/>
</dbReference>
<reference evidence="3" key="1">
    <citation type="submission" date="2016-03" db="EMBL/GenBank/DDBJ databases">
        <title>Mechanisms controlling the formation of the plant cell surface in tip-growing cells are functionally conserved among land plants.</title>
        <authorList>
            <person name="Honkanen S."/>
            <person name="Jones V.A."/>
            <person name="Morieri G."/>
            <person name="Champion C."/>
            <person name="Hetherington A.J."/>
            <person name="Kelly S."/>
            <person name="Saint-Marcoux D."/>
            <person name="Proust H."/>
            <person name="Prescott H."/>
            <person name="Dolan L."/>
        </authorList>
    </citation>
    <scope>NUCLEOTIDE SEQUENCE [LARGE SCALE GENOMIC DNA]</scope>
    <source>
        <tissue evidence="3">Whole gametophyte</tissue>
    </source>
</reference>
<evidence type="ECO:0000313" key="3">
    <source>
        <dbReference type="EMBL" id="OAE24676.1"/>
    </source>
</evidence>